<dbReference type="AlphaFoldDB" id="A0A816MEC9"/>
<reference evidence="2" key="1">
    <citation type="submission" date="2021-01" db="EMBL/GenBank/DDBJ databases">
        <authorList>
            <consortium name="Genoscope - CEA"/>
            <person name="William W."/>
        </authorList>
    </citation>
    <scope>NUCLEOTIDE SEQUENCE</scope>
</reference>
<dbReference type="Proteomes" id="UP001295469">
    <property type="component" value="Chromosome C07"/>
</dbReference>
<feature type="region of interest" description="Disordered" evidence="1">
    <location>
        <begin position="1"/>
        <end position="30"/>
    </location>
</feature>
<protein>
    <submittedName>
        <fullName evidence="2">(rape) hypothetical protein</fullName>
    </submittedName>
</protein>
<feature type="compositionally biased region" description="Basic and acidic residues" evidence="1">
    <location>
        <begin position="1"/>
        <end position="17"/>
    </location>
</feature>
<feature type="non-terminal residue" evidence="2">
    <location>
        <position position="1"/>
    </location>
</feature>
<evidence type="ECO:0000313" key="2">
    <source>
        <dbReference type="EMBL" id="CAF1991152.1"/>
    </source>
</evidence>
<dbReference type="EMBL" id="HG994371">
    <property type="protein sequence ID" value="CAF1991152.1"/>
    <property type="molecule type" value="Genomic_DNA"/>
</dbReference>
<proteinExistence type="predicted"/>
<name>A0A816MEC9_BRANA</name>
<evidence type="ECO:0000256" key="1">
    <source>
        <dbReference type="SAM" id="MobiDB-lite"/>
    </source>
</evidence>
<gene>
    <name evidence="2" type="ORF">DARMORV10_C07P28160.1</name>
</gene>
<feature type="compositionally biased region" description="Polar residues" evidence="1">
    <location>
        <begin position="19"/>
        <end position="28"/>
    </location>
</feature>
<accession>A0A816MEC9</accession>
<organism evidence="2">
    <name type="scientific">Brassica napus</name>
    <name type="common">Rape</name>
    <dbReference type="NCBI Taxonomy" id="3708"/>
    <lineage>
        <taxon>Eukaryota</taxon>
        <taxon>Viridiplantae</taxon>
        <taxon>Streptophyta</taxon>
        <taxon>Embryophyta</taxon>
        <taxon>Tracheophyta</taxon>
        <taxon>Spermatophyta</taxon>
        <taxon>Magnoliopsida</taxon>
        <taxon>eudicotyledons</taxon>
        <taxon>Gunneridae</taxon>
        <taxon>Pentapetalae</taxon>
        <taxon>rosids</taxon>
        <taxon>malvids</taxon>
        <taxon>Brassicales</taxon>
        <taxon>Brassicaceae</taxon>
        <taxon>Brassiceae</taxon>
        <taxon>Brassica</taxon>
    </lineage>
</organism>
<sequence>TDHRRFDAPREDRERMPATKSSSRNNNEVLDKKKWDISNLGMRLRV</sequence>